<dbReference type="InterPro" id="IPR047057">
    <property type="entry name" value="MerR_fam"/>
</dbReference>
<dbReference type="AlphaFoldDB" id="A0A9D1GHB1"/>
<dbReference type="SUPFAM" id="SSF46955">
    <property type="entry name" value="Putative DNA-binding domain"/>
    <property type="match status" value="1"/>
</dbReference>
<comment type="caution">
    <text evidence="7">The sequence shown here is derived from an EMBL/GenBank/DDBJ whole genome shotgun (WGS) entry which is preliminary data.</text>
</comment>
<dbReference type="Pfam" id="PF13411">
    <property type="entry name" value="MerR_1"/>
    <property type="match status" value="1"/>
</dbReference>
<dbReference type="PANTHER" id="PTHR30204:SF69">
    <property type="entry name" value="MERR-FAMILY TRANSCRIPTIONAL REGULATOR"/>
    <property type="match status" value="1"/>
</dbReference>
<reference evidence="7" key="1">
    <citation type="submission" date="2020-10" db="EMBL/GenBank/DDBJ databases">
        <authorList>
            <person name="Gilroy R."/>
        </authorList>
    </citation>
    <scope>NUCLEOTIDE SEQUENCE</scope>
    <source>
        <strain evidence="7">CHK123-3438</strain>
    </source>
</reference>
<dbReference type="InterPro" id="IPR000551">
    <property type="entry name" value="MerR-type_HTH_dom"/>
</dbReference>
<evidence type="ECO:0000256" key="4">
    <source>
        <dbReference type="ARBA" id="ARBA00023163"/>
    </source>
</evidence>
<dbReference type="GO" id="GO:0003677">
    <property type="term" value="F:DNA binding"/>
    <property type="evidence" value="ECO:0007669"/>
    <property type="project" value="UniProtKB-KW"/>
</dbReference>
<evidence type="ECO:0000313" key="8">
    <source>
        <dbReference type="Proteomes" id="UP000886860"/>
    </source>
</evidence>
<dbReference type="InterPro" id="IPR011256">
    <property type="entry name" value="Reg_factor_effector_dom_sf"/>
</dbReference>
<keyword evidence="4" id="KW-0804">Transcription</keyword>
<dbReference type="Gene3D" id="3.20.80.10">
    <property type="entry name" value="Regulatory factor, effector binding domain"/>
    <property type="match status" value="1"/>
</dbReference>
<dbReference type="PANTHER" id="PTHR30204">
    <property type="entry name" value="REDOX-CYCLING DRUG-SENSING TRANSCRIPTIONAL ACTIVATOR SOXR"/>
    <property type="match status" value="1"/>
</dbReference>
<dbReference type="Gene3D" id="1.10.1660.10">
    <property type="match status" value="1"/>
</dbReference>
<evidence type="ECO:0000256" key="2">
    <source>
        <dbReference type="ARBA" id="ARBA00023015"/>
    </source>
</evidence>
<keyword evidence="5" id="KW-0175">Coiled coil</keyword>
<dbReference type="InterPro" id="IPR009061">
    <property type="entry name" value="DNA-bd_dom_put_sf"/>
</dbReference>
<feature type="domain" description="HTH merR-type" evidence="6">
    <location>
        <begin position="5"/>
        <end position="75"/>
    </location>
</feature>
<protein>
    <submittedName>
        <fullName evidence="7">MerR family transcriptional regulator</fullName>
    </submittedName>
</protein>
<evidence type="ECO:0000256" key="5">
    <source>
        <dbReference type="SAM" id="Coils"/>
    </source>
</evidence>
<accession>A0A9D1GHB1</accession>
<dbReference type="SUPFAM" id="SSF55136">
    <property type="entry name" value="Probable bacterial effector-binding domain"/>
    <property type="match status" value="1"/>
</dbReference>
<sequence length="281" mass="32803">MHESLLPIGKMAALNRISVSTLRLYDEKGLLKPCYTDPRTGYRYYDINQNARLDMIVYMKELGMSLAEIGQVLQKEDISLIEDILSRKNEQLHQQIRQLKERHDAVERAILSIERYRKSPVTGTFSLEYIDRRYIWGIPCASNFYDDDVHSYENLLRKLRLRLEEKGFAQIHSYNIGTSITQADFEADRFTAAQIFIFTGRREQREKSTAGIVESGMYACVYLDNYDDEISYARRLRAFCQENGYTIAGDYICEVMTGFHVFDSDPRSMFLRLQVPVSFQK</sequence>
<evidence type="ECO:0000313" key="7">
    <source>
        <dbReference type="EMBL" id="HIT41058.1"/>
    </source>
</evidence>
<dbReference type="CDD" id="cd01107">
    <property type="entry name" value="HTH_BmrR"/>
    <property type="match status" value="1"/>
</dbReference>
<organism evidence="7 8">
    <name type="scientific">Candidatus Caccovicinus merdipullorum</name>
    <dbReference type="NCBI Taxonomy" id="2840724"/>
    <lineage>
        <taxon>Bacteria</taxon>
        <taxon>Bacillati</taxon>
        <taxon>Bacillota</taxon>
        <taxon>Clostridia</taxon>
        <taxon>Eubacteriales</taxon>
        <taxon>Candidatus Caccovicinus</taxon>
    </lineage>
</organism>
<dbReference type="SMART" id="SM00422">
    <property type="entry name" value="HTH_MERR"/>
    <property type="match status" value="1"/>
</dbReference>
<feature type="coiled-coil region" evidence="5">
    <location>
        <begin position="82"/>
        <end position="109"/>
    </location>
</feature>
<evidence type="ECO:0000256" key="1">
    <source>
        <dbReference type="ARBA" id="ARBA00022491"/>
    </source>
</evidence>
<dbReference type="EMBL" id="DVKS01000050">
    <property type="protein sequence ID" value="HIT41058.1"/>
    <property type="molecule type" value="Genomic_DNA"/>
</dbReference>
<keyword evidence="3" id="KW-0238">DNA-binding</keyword>
<proteinExistence type="predicted"/>
<dbReference type="PROSITE" id="PS50937">
    <property type="entry name" value="HTH_MERR_2"/>
    <property type="match status" value="1"/>
</dbReference>
<keyword evidence="1" id="KW-0678">Repressor</keyword>
<gene>
    <name evidence="7" type="ORF">IAB60_02985</name>
</gene>
<evidence type="ECO:0000259" key="6">
    <source>
        <dbReference type="PROSITE" id="PS50937"/>
    </source>
</evidence>
<dbReference type="GO" id="GO:0003700">
    <property type="term" value="F:DNA-binding transcription factor activity"/>
    <property type="evidence" value="ECO:0007669"/>
    <property type="project" value="InterPro"/>
</dbReference>
<dbReference type="Proteomes" id="UP000886860">
    <property type="component" value="Unassembled WGS sequence"/>
</dbReference>
<evidence type="ECO:0000256" key="3">
    <source>
        <dbReference type="ARBA" id="ARBA00023125"/>
    </source>
</evidence>
<keyword evidence="2" id="KW-0805">Transcription regulation</keyword>
<name>A0A9D1GHB1_9FIRM</name>
<reference evidence="7" key="2">
    <citation type="journal article" date="2021" name="PeerJ">
        <title>Extensive microbial diversity within the chicken gut microbiome revealed by metagenomics and culture.</title>
        <authorList>
            <person name="Gilroy R."/>
            <person name="Ravi A."/>
            <person name="Getino M."/>
            <person name="Pursley I."/>
            <person name="Horton D.L."/>
            <person name="Alikhan N.F."/>
            <person name="Baker D."/>
            <person name="Gharbi K."/>
            <person name="Hall N."/>
            <person name="Watson M."/>
            <person name="Adriaenssens E.M."/>
            <person name="Foster-Nyarko E."/>
            <person name="Jarju S."/>
            <person name="Secka A."/>
            <person name="Antonio M."/>
            <person name="Oren A."/>
            <person name="Chaudhuri R.R."/>
            <person name="La Ragione R."/>
            <person name="Hildebrand F."/>
            <person name="Pallen M.J."/>
        </authorList>
    </citation>
    <scope>NUCLEOTIDE SEQUENCE</scope>
    <source>
        <strain evidence="7">CHK123-3438</strain>
    </source>
</reference>